<dbReference type="PROSITE" id="PS51635">
    <property type="entry name" value="PNPLA"/>
    <property type="match status" value="1"/>
</dbReference>
<dbReference type="Gene3D" id="3.40.1090.10">
    <property type="entry name" value="Cytosolic phospholipase A2 catalytic domain"/>
    <property type="match status" value="1"/>
</dbReference>
<evidence type="ECO:0000313" key="4">
    <source>
        <dbReference type="EMBL" id="GFK94765.1"/>
    </source>
</evidence>
<dbReference type="PANTHER" id="PTHR24138">
    <property type="entry name" value="INTRACELLLAR PHOSPHOLIPASE A FAMILY"/>
    <property type="match status" value="1"/>
</dbReference>
<evidence type="ECO:0000313" key="5">
    <source>
        <dbReference type="Proteomes" id="UP000494245"/>
    </source>
</evidence>
<name>A0A6V8M2U6_9BACT</name>
<dbReference type="PANTHER" id="PTHR24138:SF10">
    <property type="entry name" value="PHOSPHOLIPASE A2"/>
    <property type="match status" value="1"/>
</dbReference>
<reference evidence="4 5" key="2">
    <citation type="submission" date="2020-05" db="EMBL/GenBank/DDBJ databases">
        <title>Draft genome sequence of Desulfovibrio sp. strainFSS-1.</title>
        <authorList>
            <person name="Shimoshige H."/>
            <person name="Kobayashi H."/>
            <person name="Maekawa T."/>
        </authorList>
    </citation>
    <scope>NUCLEOTIDE SEQUENCE [LARGE SCALE GENOMIC DNA]</scope>
    <source>
        <strain evidence="4 5">SIID29052-01</strain>
    </source>
</reference>
<evidence type="ECO:0000259" key="3">
    <source>
        <dbReference type="PROSITE" id="PS51635"/>
    </source>
</evidence>
<proteinExistence type="predicted"/>
<keyword evidence="2" id="KW-0378">Hydrolase</keyword>
<keyword evidence="1 2" id="KW-0443">Lipid metabolism</keyword>
<feature type="short sequence motif" description="GXGXXG" evidence="2">
    <location>
        <begin position="9"/>
        <end position="14"/>
    </location>
</feature>
<dbReference type="InterPro" id="IPR047156">
    <property type="entry name" value="Teg/CotR/CapV-like"/>
</dbReference>
<feature type="active site" description="Proton acceptor" evidence="2">
    <location>
        <position position="178"/>
    </location>
</feature>
<dbReference type="AlphaFoldDB" id="A0A6V8M2U6"/>
<dbReference type="InterPro" id="IPR002641">
    <property type="entry name" value="PNPLA_dom"/>
</dbReference>
<reference evidence="4 5" key="1">
    <citation type="submission" date="2020-04" db="EMBL/GenBank/DDBJ databases">
        <authorList>
            <consortium name="Desulfovibrio sp. FSS-1 genome sequencing consortium"/>
            <person name="Shimoshige H."/>
            <person name="Kobayashi H."/>
            <person name="Maekawa T."/>
        </authorList>
    </citation>
    <scope>NUCLEOTIDE SEQUENCE [LARGE SCALE GENOMIC DNA]</scope>
    <source>
        <strain evidence="4 5">SIID29052-01</strain>
    </source>
</reference>
<dbReference type="RefSeq" id="WP_173085161.1">
    <property type="nucleotide sequence ID" value="NZ_BLTE01000012.1"/>
</dbReference>
<dbReference type="Pfam" id="PF01734">
    <property type="entry name" value="Patatin"/>
    <property type="match status" value="1"/>
</dbReference>
<dbReference type="GO" id="GO:0016787">
    <property type="term" value="F:hydrolase activity"/>
    <property type="evidence" value="ECO:0007669"/>
    <property type="project" value="UniProtKB-UniRule"/>
</dbReference>
<feature type="short sequence motif" description="DGA/G" evidence="2">
    <location>
        <begin position="178"/>
        <end position="180"/>
    </location>
</feature>
<dbReference type="Proteomes" id="UP000494245">
    <property type="component" value="Unassembled WGS sequence"/>
</dbReference>
<dbReference type="EMBL" id="BLTE01000012">
    <property type="protein sequence ID" value="GFK94765.1"/>
    <property type="molecule type" value="Genomic_DNA"/>
</dbReference>
<evidence type="ECO:0000256" key="1">
    <source>
        <dbReference type="ARBA" id="ARBA00023098"/>
    </source>
</evidence>
<feature type="short sequence motif" description="GXSXG" evidence="2">
    <location>
        <begin position="41"/>
        <end position="45"/>
    </location>
</feature>
<feature type="active site" description="Nucleophile" evidence="2">
    <location>
        <position position="43"/>
    </location>
</feature>
<organism evidence="4 5">
    <name type="scientific">Fundidesulfovibrio magnetotacticus</name>
    <dbReference type="NCBI Taxonomy" id="2730080"/>
    <lineage>
        <taxon>Bacteria</taxon>
        <taxon>Pseudomonadati</taxon>
        <taxon>Thermodesulfobacteriota</taxon>
        <taxon>Desulfovibrionia</taxon>
        <taxon>Desulfovibrionales</taxon>
        <taxon>Desulfovibrionaceae</taxon>
        <taxon>Fundidesulfovibrio</taxon>
    </lineage>
</organism>
<evidence type="ECO:0000256" key="2">
    <source>
        <dbReference type="PROSITE-ProRule" id="PRU01161"/>
    </source>
</evidence>
<protein>
    <recommendedName>
        <fullName evidence="3">PNPLA domain-containing protein</fullName>
    </recommendedName>
</protein>
<dbReference type="GO" id="GO:0016042">
    <property type="term" value="P:lipid catabolic process"/>
    <property type="evidence" value="ECO:0007669"/>
    <property type="project" value="UniProtKB-UniRule"/>
</dbReference>
<dbReference type="SUPFAM" id="SSF52151">
    <property type="entry name" value="FabD/lysophospholipase-like"/>
    <property type="match status" value="1"/>
</dbReference>
<comment type="caution">
    <text evidence="4">The sequence shown here is derived from an EMBL/GenBank/DDBJ whole genome shotgun (WGS) entry which is preliminary data.</text>
</comment>
<sequence length="304" mass="32097">MCRILSIDGGGMRGLIPATILATMERLAGKPIGHLVDLVAGTSTGGIIAAAVAAGIPMERVRRLYREQGREIFARDIGHVIDSLGGLADEKYPATGLDRCLGALFQDRKLSDASTELLVTATTLSGAPMMFKRRKARRDQAEDFLLTDVCRATSAAPTYFPPAEISDLAQARTHYLADGGLVANNPAMCAVAEGFKGGEPFPTLVSLGTGADDSSLTIKAARHLGLLNAAGVLKMVFNGPGAAVDYQCRELLGDQYHRLQPTLPGPMELDATDESSLALLEELAAQVCESPEFERACKALGIAA</sequence>
<keyword evidence="5" id="KW-1185">Reference proteome</keyword>
<dbReference type="InterPro" id="IPR016035">
    <property type="entry name" value="Acyl_Trfase/lysoPLipase"/>
</dbReference>
<gene>
    <name evidence="4" type="ORF">NNJEOMEG_02612</name>
</gene>
<accession>A0A6V8M2U6</accession>
<keyword evidence="2" id="KW-0442">Lipid degradation</keyword>
<feature type="domain" description="PNPLA" evidence="3">
    <location>
        <begin position="5"/>
        <end position="191"/>
    </location>
</feature>